<name>A0ACB0IME2_TRIPR</name>
<keyword evidence="2" id="KW-1185">Reference proteome</keyword>
<sequence>MIFNGFRLNNNDSVKTDSVKTQAADSVMQEEKHLEPDTEFVIETTLLRSVLPDEIIDLGNVETVKTKKRNKHDMLYSDSTYPERRRAVKKSRYLTSPYDEAVYESNASKLHKDISTYAWSISHDE</sequence>
<dbReference type="Proteomes" id="UP001177021">
    <property type="component" value="Unassembled WGS sequence"/>
</dbReference>
<comment type="caution">
    <text evidence="1">The sequence shown here is derived from an EMBL/GenBank/DDBJ whole genome shotgun (WGS) entry which is preliminary data.</text>
</comment>
<evidence type="ECO:0000313" key="2">
    <source>
        <dbReference type="Proteomes" id="UP001177021"/>
    </source>
</evidence>
<evidence type="ECO:0000313" key="1">
    <source>
        <dbReference type="EMBL" id="CAJ2633266.1"/>
    </source>
</evidence>
<protein>
    <submittedName>
        <fullName evidence="1">Uncharacterized protein</fullName>
    </submittedName>
</protein>
<dbReference type="EMBL" id="CASHSV030000001">
    <property type="protein sequence ID" value="CAJ2633266.1"/>
    <property type="molecule type" value="Genomic_DNA"/>
</dbReference>
<reference evidence="1" key="1">
    <citation type="submission" date="2023-10" db="EMBL/GenBank/DDBJ databases">
        <authorList>
            <person name="Rodriguez Cubillos JULIANA M."/>
            <person name="De Vega J."/>
        </authorList>
    </citation>
    <scope>NUCLEOTIDE SEQUENCE</scope>
</reference>
<organism evidence="1 2">
    <name type="scientific">Trifolium pratense</name>
    <name type="common">Red clover</name>
    <dbReference type="NCBI Taxonomy" id="57577"/>
    <lineage>
        <taxon>Eukaryota</taxon>
        <taxon>Viridiplantae</taxon>
        <taxon>Streptophyta</taxon>
        <taxon>Embryophyta</taxon>
        <taxon>Tracheophyta</taxon>
        <taxon>Spermatophyta</taxon>
        <taxon>Magnoliopsida</taxon>
        <taxon>eudicotyledons</taxon>
        <taxon>Gunneridae</taxon>
        <taxon>Pentapetalae</taxon>
        <taxon>rosids</taxon>
        <taxon>fabids</taxon>
        <taxon>Fabales</taxon>
        <taxon>Fabaceae</taxon>
        <taxon>Papilionoideae</taxon>
        <taxon>50 kb inversion clade</taxon>
        <taxon>NPAAA clade</taxon>
        <taxon>Hologalegina</taxon>
        <taxon>IRL clade</taxon>
        <taxon>Trifolieae</taxon>
        <taxon>Trifolium</taxon>
    </lineage>
</organism>
<gene>
    <name evidence="1" type="ORF">MILVUS5_LOCUS4402</name>
</gene>
<proteinExistence type="predicted"/>
<accession>A0ACB0IME2</accession>